<dbReference type="Pfam" id="PF00102">
    <property type="entry name" value="Y_phosphatase"/>
    <property type="match status" value="2"/>
</dbReference>
<evidence type="ECO:0000259" key="2">
    <source>
        <dbReference type="PROSITE" id="PS50056"/>
    </source>
</evidence>
<sequence length="454" mass="51942">PKCAKYWPDESAKYNNLTVILEATQRLADFTHRTFRLQEEESHDIRIVSLFHFTVWPDFGVPMYATAVLSFLKCVKASNPPHAGPMVVHCSAGVGRTGTFIVIDSMLDMIKAEGKVNIFDFVKRIRSQRINMVQVLDQYTFIYEAVLEASLCGDTSISTSDYRIKLYKLKQINSRTNQNAIFQEFQNLSVVCPVPEPDECQAGHVAENRAKNRFPNIIPVDQYRPYLMNHEDSEDNYINASFLDAYKQKNAFLATQMPLPNTIDHFWRMIHNYKSCSIVMLNAMDKTDESLGQYWPDEGSLEFGPFTVELVSNSNYGGIICRILKLYPTGYKEGDNIRTVQQFFLTCWPLGHEVPQSKPAVMDLVSLVEKWQQKTGNGPITVHCLNGLGRSGTFCALYAVIERIKVEQVVDVFQAVKKLRINRPNMVQNLDQYNFCYDAVLEFLDSFEAYANFK</sequence>
<dbReference type="InterPro" id="IPR029021">
    <property type="entry name" value="Prot-tyrosine_phosphatase-like"/>
</dbReference>
<dbReference type="PANTHER" id="PTHR19134:SF534">
    <property type="entry name" value="LD27988P"/>
    <property type="match status" value="1"/>
</dbReference>
<dbReference type="PROSITE" id="PS00383">
    <property type="entry name" value="TYR_PHOSPHATASE_1"/>
    <property type="match status" value="2"/>
</dbReference>
<feature type="domain" description="Tyrosine specific protein phosphatases" evidence="2">
    <location>
        <begin position="69"/>
        <end position="140"/>
    </location>
</feature>
<dbReference type="PRINTS" id="PR00700">
    <property type="entry name" value="PRTYPHPHTASE"/>
</dbReference>
<dbReference type="SMART" id="SM00404">
    <property type="entry name" value="PTPc_motif"/>
    <property type="match status" value="2"/>
</dbReference>
<reference evidence="4" key="1">
    <citation type="submission" date="2025-08" db="UniProtKB">
        <authorList>
            <consortium name="RefSeq"/>
        </authorList>
    </citation>
    <scope>IDENTIFICATION</scope>
    <source>
        <tissue evidence="4">Testes</tissue>
    </source>
</reference>
<dbReference type="RefSeq" id="XP_006812663.1">
    <property type="nucleotide sequence ID" value="XM_006812600.1"/>
</dbReference>
<protein>
    <submittedName>
        <fullName evidence="4">Receptor-type tyrosine-protein phosphatase mu-like</fullName>
    </submittedName>
</protein>
<dbReference type="InterPro" id="IPR016130">
    <property type="entry name" value="Tyr_Pase_AS"/>
</dbReference>
<dbReference type="InterPro" id="IPR050348">
    <property type="entry name" value="Protein-Tyr_Phosphatase"/>
</dbReference>
<dbReference type="Proteomes" id="UP000694865">
    <property type="component" value="Unplaced"/>
</dbReference>
<feature type="domain" description="Tyrosine specific protein phosphatases" evidence="2">
    <location>
        <begin position="362"/>
        <end position="434"/>
    </location>
</feature>
<keyword evidence="3" id="KW-1185">Reference proteome</keyword>
<feature type="non-terminal residue" evidence="4">
    <location>
        <position position="1"/>
    </location>
</feature>
<feature type="domain" description="Tyrosine-protein phosphatase" evidence="1">
    <location>
        <begin position="1"/>
        <end position="149"/>
    </location>
</feature>
<feature type="domain" description="Tyrosine-protein phosphatase" evidence="1">
    <location>
        <begin position="181"/>
        <end position="443"/>
    </location>
</feature>
<dbReference type="PANTHER" id="PTHR19134">
    <property type="entry name" value="RECEPTOR-TYPE TYROSINE-PROTEIN PHOSPHATASE"/>
    <property type="match status" value="1"/>
</dbReference>
<dbReference type="InterPro" id="IPR000387">
    <property type="entry name" value="Tyr_Pase_dom"/>
</dbReference>
<dbReference type="PROSITE" id="PS50056">
    <property type="entry name" value="TYR_PHOSPHATASE_2"/>
    <property type="match status" value="2"/>
</dbReference>
<organism evidence="3 4">
    <name type="scientific">Saccoglossus kowalevskii</name>
    <name type="common">Acorn worm</name>
    <dbReference type="NCBI Taxonomy" id="10224"/>
    <lineage>
        <taxon>Eukaryota</taxon>
        <taxon>Metazoa</taxon>
        <taxon>Hemichordata</taxon>
        <taxon>Enteropneusta</taxon>
        <taxon>Harrimaniidae</taxon>
        <taxon>Saccoglossus</taxon>
    </lineage>
</organism>
<gene>
    <name evidence="4" type="primary">LOC102804991</name>
</gene>
<dbReference type="InterPro" id="IPR003595">
    <property type="entry name" value="Tyr_Pase_cat"/>
</dbReference>
<evidence type="ECO:0000259" key="1">
    <source>
        <dbReference type="PROSITE" id="PS50055"/>
    </source>
</evidence>
<dbReference type="PROSITE" id="PS50055">
    <property type="entry name" value="TYR_PHOSPHATASE_PTP"/>
    <property type="match status" value="2"/>
</dbReference>
<proteinExistence type="predicted"/>
<dbReference type="Gene3D" id="3.90.190.10">
    <property type="entry name" value="Protein tyrosine phosphatase superfamily"/>
    <property type="match status" value="2"/>
</dbReference>
<accession>A0ABM0LY22</accession>
<dbReference type="GeneID" id="102804991"/>
<dbReference type="InterPro" id="IPR000242">
    <property type="entry name" value="PTP_cat"/>
</dbReference>
<name>A0ABM0LY22_SACKO</name>
<dbReference type="SMART" id="SM00194">
    <property type="entry name" value="PTPc"/>
    <property type="match status" value="2"/>
</dbReference>
<dbReference type="SUPFAM" id="SSF52799">
    <property type="entry name" value="(Phosphotyrosine protein) phosphatases II"/>
    <property type="match status" value="2"/>
</dbReference>
<evidence type="ECO:0000313" key="3">
    <source>
        <dbReference type="Proteomes" id="UP000694865"/>
    </source>
</evidence>
<evidence type="ECO:0000313" key="4">
    <source>
        <dbReference type="RefSeq" id="XP_006812663.1"/>
    </source>
</evidence>